<keyword evidence="1" id="KW-0175">Coiled coil</keyword>
<feature type="domain" description="Histone-lysine N-methyltransferase CLF-like HTH" evidence="3">
    <location>
        <begin position="185"/>
        <end position="229"/>
    </location>
</feature>
<dbReference type="Pfam" id="PF25996">
    <property type="entry name" value="HTH_CLF_N"/>
    <property type="match status" value="1"/>
</dbReference>
<sequence length="546" mass="61755">MVSKSSDSAFKLRKSNGEQLSEGGVGNLSYKINQLKRQIQAERVVLIKEKIENNRKKLESDVSRLVLVTLRKNASLPDHNDVLKMFCLRTGSPICKYGGFTQGSGEKDYINCHEVVLSTNAKLPYVEKIPPYTTWMFLDRNQRMAEDQSVVGRRRIYYDQHGSEALICSDSEDDLAEPEEEKHEFTEGEDRILWMVFQEHGLSEEVVNIVGQLIGVSASEIEERCSTLKEKYDEDHSGKDYGDSGSERNMCMDKSLNAALDSFDNLFCRRCLVFDCRLHGCSQTLINPSEKLPYWSEYEDDRKPCSDHCCLQPRVVKDLPESSATSVLHRMKSATLEKAEKSVVALDEEPVFSHGSVDLIQNERCSEKKMLVTTEVDCNLELDAGAMNLGTTAMLMHNNENTKKRKAVNDSDTTPIDLPVPDNLDTFYSKKHKNNFATSMVTGTLEGFPSTSAKTVTDKDELQKTTKDGPNDVIEQKPKKSLSPVTENARDEPEELAEVPQLNQSSSIETPEQGVLRRSEWRPIEKELYLKGVEIFGKNRYGDYLK</sequence>
<feature type="compositionally biased region" description="Polar residues" evidence="2">
    <location>
        <begin position="501"/>
        <end position="510"/>
    </location>
</feature>
<dbReference type="InterPro" id="IPR045318">
    <property type="entry name" value="EZH1/2-like"/>
</dbReference>
<dbReference type="InterPro" id="IPR058609">
    <property type="entry name" value="HTH_CLF-like"/>
</dbReference>
<feature type="coiled-coil region" evidence="1">
    <location>
        <begin position="41"/>
        <end position="68"/>
    </location>
</feature>
<dbReference type="GO" id="GO:0031507">
    <property type="term" value="P:heterochromatin formation"/>
    <property type="evidence" value="ECO:0007669"/>
    <property type="project" value="TreeGrafter"/>
</dbReference>
<dbReference type="PANTHER" id="PTHR45747">
    <property type="entry name" value="HISTONE-LYSINE N-METHYLTRANSFERASE E(Z)"/>
    <property type="match status" value="1"/>
</dbReference>
<dbReference type="EMBL" id="GGEC01040346">
    <property type="protein sequence ID" value="MBX20830.1"/>
    <property type="molecule type" value="Transcribed_RNA"/>
</dbReference>
<dbReference type="GO" id="GO:0046976">
    <property type="term" value="F:histone H3K27 methyltransferase activity"/>
    <property type="evidence" value="ECO:0007669"/>
    <property type="project" value="TreeGrafter"/>
</dbReference>
<dbReference type="GO" id="GO:0003682">
    <property type="term" value="F:chromatin binding"/>
    <property type="evidence" value="ECO:0007669"/>
    <property type="project" value="TreeGrafter"/>
</dbReference>
<evidence type="ECO:0000259" key="3">
    <source>
        <dbReference type="Pfam" id="PF25996"/>
    </source>
</evidence>
<dbReference type="GO" id="GO:0032259">
    <property type="term" value="P:methylation"/>
    <property type="evidence" value="ECO:0007669"/>
    <property type="project" value="UniProtKB-KW"/>
</dbReference>
<dbReference type="AlphaFoldDB" id="A0A2P2LS81"/>
<protein>
    <submittedName>
        <fullName evidence="4">Histone-lysine N-methyltransferase EZA1 isoform X1</fullName>
    </submittedName>
</protein>
<dbReference type="GO" id="GO:0005634">
    <property type="term" value="C:nucleus"/>
    <property type="evidence" value="ECO:0007669"/>
    <property type="project" value="TreeGrafter"/>
</dbReference>
<feature type="region of interest" description="Disordered" evidence="2">
    <location>
        <begin position="443"/>
        <end position="521"/>
    </location>
</feature>
<evidence type="ECO:0000313" key="4">
    <source>
        <dbReference type="EMBL" id="MBX20830.1"/>
    </source>
</evidence>
<proteinExistence type="predicted"/>
<name>A0A2P2LS81_RHIMU</name>
<evidence type="ECO:0000256" key="1">
    <source>
        <dbReference type="SAM" id="Coils"/>
    </source>
</evidence>
<dbReference type="PANTHER" id="PTHR45747:SF14">
    <property type="entry name" value="HISTONE-LYSINE N-METHYLTRANSFERASE EZA1"/>
    <property type="match status" value="1"/>
</dbReference>
<keyword evidence="4" id="KW-0489">Methyltransferase</keyword>
<evidence type="ECO:0000256" key="2">
    <source>
        <dbReference type="SAM" id="MobiDB-lite"/>
    </source>
</evidence>
<keyword evidence="4" id="KW-0808">Transferase</keyword>
<dbReference type="EMBL" id="GGEC01040349">
    <property type="protein sequence ID" value="MBX20833.1"/>
    <property type="molecule type" value="Transcribed_RNA"/>
</dbReference>
<feature type="compositionally biased region" description="Basic and acidic residues" evidence="2">
    <location>
        <begin position="456"/>
        <end position="478"/>
    </location>
</feature>
<accession>A0A2P2LS81</accession>
<reference evidence="4" key="1">
    <citation type="submission" date="2018-02" db="EMBL/GenBank/DDBJ databases">
        <title>Rhizophora mucronata_Transcriptome.</title>
        <authorList>
            <person name="Meera S.P."/>
            <person name="Sreeshan A."/>
            <person name="Augustine A."/>
        </authorList>
    </citation>
    <scope>NUCLEOTIDE SEQUENCE</scope>
    <source>
        <tissue evidence="4">Leaf</tissue>
    </source>
</reference>
<organism evidence="4">
    <name type="scientific">Rhizophora mucronata</name>
    <name type="common">Asiatic mangrove</name>
    <dbReference type="NCBI Taxonomy" id="61149"/>
    <lineage>
        <taxon>Eukaryota</taxon>
        <taxon>Viridiplantae</taxon>
        <taxon>Streptophyta</taxon>
        <taxon>Embryophyta</taxon>
        <taxon>Tracheophyta</taxon>
        <taxon>Spermatophyta</taxon>
        <taxon>Magnoliopsida</taxon>
        <taxon>eudicotyledons</taxon>
        <taxon>Gunneridae</taxon>
        <taxon>Pentapetalae</taxon>
        <taxon>rosids</taxon>
        <taxon>fabids</taxon>
        <taxon>Malpighiales</taxon>
        <taxon>Rhizophoraceae</taxon>
        <taxon>Rhizophora</taxon>
    </lineage>
</organism>